<evidence type="ECO:0000313" key="2">
    <source>
        <dbReference type="EMBL" id="KAF7271215.1"/>
    </source>
</evidence>
<sequence length="66" mass="7399">MCSSIKADAGAENRNKIRSTKSSFDELFSMYLAHSVGQIRYSRRGNATGSSNELRRRKEADGKEKT</sequence>
<evidence type="ECO:0000256" key="1">
    <source>
        <dbReference type="SAM" id="MobiDB-lite"/>
    </source>
</evidence>
<feature type="compositionally biased region" description="Basic and acidic residues" evidence="1">
    <location>
        <begin position="53"/>
        <end position="66"/>
    </location>
</feature>
<dbReference type="EMBL" id="JAACXV010014000">
    <property type="protein sequence ID" value="KAF7271215.1"/>
    <property type="molecule type" value="Genomic_DNA"/>
</dbReference>
<keyword evidence="3" id="KW-1185">Reference proteome</keyword>
<protein>
    <submittedName>
        <fullName evidence="2">Uncharacterized protein</fullName>
    </submittedName>
</protein>
<proteinExistence type="predicted"/>
<reference evidence="2" key="1">
    <citation type="submission" date="2020-08" db="EMBL/GenBank/DDBJ databases">
        <title>Genome sequencing and assembly of the red palm weevil Rhynchophorus ferrugineus.</title>
        <authorList>
            <person name="Dias G.B."/>
            <person name="Bergman C.M."/>
            <person name="Manee M."/>
        </authorList>
    </citation>
    <scope>NUCLEOTIDE SEQUENCE</scope>
    <source>
        <strain evidence="2">AA-2017</strain>
        <tissue evidence="2">Whole larva</tissue>
    </source>
</reference>
<feature type="region of interest" description="Disordered" evidence="1">
    <location>
        <begin position="43"/>
        <end position="66"/>
    </location>
</feature>
<dbReference type="AlphaFoldDB" id="A0A834M988"/>
<evidence type="ECO:0000313" key="3">
    <source>
        <dbReference type="Proteomes" id="UP000625711"/>
    </source>
</evidence>
<name>A0A834M988_RHYFE</name>
<organism evidence="2 3">
    <name type="scientific">Rhynchophorus ferrugineus</name>
    <name type="common">Red palm weevil</name>
    <name type="synonym">Curculio ferrugineus</name>
    <dbReference type="NCBI Taxonomy" id="354439"/>
    <lineage>
        <taxon>Eukaryota</taxon>
        <taxon>Metazoa</taxon>
        <taxon>Ecdysozoa</taxon>
        <taxon>Arthropoda</taxon>
        <taxon>Hexapoda</taxon>
        <taxon>Insecta</taxon>
        <taxon>Pterygota</taxon>
        <taxon>Neoptera</taxon>
        <taxon>Endopterygota</taxon>
        <taxon>Coleoptera</taxon>
        <taxon>Polyphaga</taxon>
        <taxon>Cucujiformia</taxon>
        <taxon>Curculionidae</taxon>
        <taxon>Dryophthorinae</taxon>
        <taxon>Rhynchophorus</taxon>
    </lineage>
</organism>
<dbReference type="Proteomes" id="UP000625711">
    <property type="component" value="Unassembled WGS sequence"/>
</dbReference>
<gene>
    <name evidence="2" type="ORF">GWI33_015877</name>
</gene>
<comment type="caution">
    <text evidence="2">The sequence shown here is derived from an EMBL/GenBank/DDBJ whole genome shotgun (WGS) entry which is preliminary data.</text>
</comment>
<accession>A0A834M988</accession>